<sequence>MRMIDRGIKNDEAAQTAAEYLMIFGGIIVIVLVAVISYQNYVKGLGGNITNGSEVQSIENNLQDINNTLNQT</sequence>
<feature type="transmembrane region" description="Helical" evidence="1">
    <location>
        <begin position="20"/>
        <end position="38"/>
    </location>
</feature>
<dbReference type="AlphaFoldDB" id="A0A089ZH67"/>
<dbReference type="EMBL" id="LN734822">
    <property type="protein sequence ID" value="CEL25496.1"/>
    <property type="molecule type" value="Genomic_DNA"/>
</dbReference>
<keyword evidence="1" id="KW-0472">Membrane</keyword>
<accession>A0A089ZH67</accession>
<reference evidence="2" key="1">
    <citation type="submission" date="2013-12" db="EMBL/GenBank/DDBJ databases">
        <title>The complete genome sequence of Methanobacterium sp. BRM9.</title>
        <authorList>
            <consortium name="Pastoral Greenhouse Gas Research Consortium"/>
            <person name="Kelly W.J."/>
            <person name="Leahy S.C."/>
            <person name="Perry R."/>
            <person name="Li D."/>
            <person name="Altermann E."/>
            <person name="Lambie S.C."/>
            <person name="Attwood G.T."/>
        </authorList>
    </citation>
    <scope>NUCLEOTIDE SEQUENCE [LARGE SCALE GENOMIC DNA]</scope>
    <source>
        <strain evidence="2">BRM9</strain>
    </source>
</reference>
<keyword evidence="1" id="KW-1133">Transmembrane helix</keyword>
<dbReference type="Proteomes" id="UP000029661">
    <property type="component" value="Chromosome"/>
</dbReference>
<dbReference type="EMBL" id="CP006933">
    <property type="protein sequence ID" value="AIS31633.1"/>
    <property type="molecule type" value="Genomic_DNA"/>
</dbReference>
<proteinExistence type="predicted"/>
<keyword evidence="5" id="KW-1185">Reference proteome</keyword>
<reference evidence="3" key="2">
    <citation type="submission" date="2014-09" db="EMBL/GenBank/DDBJ databases">
        <authorList>
            <person name="Bishop-Lilly K.A."/>
            <person name="Broomall S.M."/>
            <person name="Chain P.S."/>
            <person name="Chertkov O."/>
            <person name="Coyne S.R."/>
            <person name="Daligault H.E."/>
            <person name="Davenport K.W."/>
            <person name="Erkkila T."/>
            <person name="Frey K.G."/>
            <person name="Gibbons H.S."/>
            <person name="Gu W."/>
            <person name="Jaissle J."/>
            <person name="Johnson S.L."/>
            <person name="Koroleva G.I."/>
            <person name="Ladner J.T."/>
            <person name="Lo C.-C."/>
            <person name="Minogue T.D."/>
            <person name="Munk C."/>
            <person name="Palacios G.F."/>
            <person name="Redden C.L."/>
            <person name="Rosenzweig C.N."/>
            <person name="Scholz M.B."/>
            <person name="Teshima H."/>
            <person name="Xu Y."/>
        </authorList>
    </citation>
    <scope>NUCLEOTIDE SEQUENCE</scope>
    <source>
        <strain evidence="3">Mb9</strain>
    </source>
</reference>
<dbReference type="STRING" id="2162.BRM9_0815"/>
<protein>
    <recommendedName>
        <fullName evidence="6">Class III signal peptide-containing protein</fullName>
    </recommendedName>
</protein>
<dbReference type="PATRIC" id="fig|2162.10.peg.1942"/>
<evidence type="ECO:0000313" key="3">
    <source>
        <dbReference type="EMBL" id="CEL25496.1"/>
    </source>
</evidence>
<dbReference type="KEGG" id="mfc:BRM9_0815"/>
<evidence type="ECO:0000256" key="1">
    <source>
        <dbReference type="SAM" id="Phobius"/>
    </source>
</evidence>
<name>A0A089ZH67_METFO</name>
<evidence type="ECO:0000313" key="5">
    <source>
        <dbReference type="Proteomes" id="UP000062768"/>
    </source>
</evidence>
<evidence type="ECO:0008006" key="6">
    <source>
        <dbReference type="Google" id="ProtNLM"/>
    </source>
</evidence>
<dbReference type="Proteomes" id="UP000062768">
    <property type="component" value="Chromosome I"/>
</dbReference>
<gene>
    <name evidence="2" type="ORF">BRM9_0815</name>
    <name evidence="3" type="ORF">MB9_1868</name>
</gene>
<dbReference type="GeneID" id="26740103"/>
<evidence type="ECO:0000313" key="4">
    <source>
        <dbReference type="Proteomes" id="UP000029661"/>
    </source>
</evidence>
<evidence type="ECO:0000313" key="2">
    <source>
        <dbReference type="EMBL" id="AIS31633.1"/>
    </source>
</evidence>
<dbReference type="RefSeq" id="WP_052399958.1">
    <property type="nucleotide sequence ID" value="NZ_CP006933.1"/>
</dbReference>
<keyword evidence="1" id="KW-0812">Transmembrane</keyword>
<organism evidence="2 4">
    <name type="scientific">Methanobacterium formicicum</name>
    <dbReference type="NCBI Taxonomy" id="2162"/>
    <lineage>
        <taxon>Archaea</taxon>
        <taxon>Methanobacteriati</taxon>
        <taxon>Methanobacteriota</taxon>
        <taxon>Methanomada group</taxon>
        <taxon>Methanobacteria</taxon>
        <taxon>Methanobacteriales</taxon>
        <taxon>Methanobacteriaceae</taxon>
        <taxon>Methanobacterium</taxon>
    </lineage>
</organism>